<name>A0ABR1CRK2_NECAM</name>
<gene>
    <name evidence="1" type="primary">Necator_chrIII.g9647</name>
    <name evidence="1" type="ORF">RB195_008882</name>
</gene>
<sequence length="140" mass="15770">MGIMLLNMNMRHLREVSATIFHCLHSLDDHRPAVDVQCLDHIHRNSLAARSHSYNNLSAMKQIFFLLLAGLAVAEIQVSESSSLDSEPLVNLPEEDVRIIPTHIDIVKLREAYATVNAGERFLPAPSRLPIGLLQEQKRK</sequence>
<protein>
    <submittedName>
        <fullName evidence="1">Uncharacterized protein</fullName>
    </submittedName>
</protein>
<dbReference type="EMBL" id="JAVFWL010000003">
    <property type="protein sequence ID" value="KAK6740695.1"/>
    <property type="molecule type" value="Genomic_DNA"/>
</dbReference>
<comment type="caution">
    <text evidence="1">The sequence shown here is derived from an EMBL/GenBank/DDBJ whole genome shotgun (WGS) entry which is preliminary data.</text>
</comment>
<organism evidence="1 2">
    <name type="scientific">Necator americanus</name>
    <name type="common">Human hookworm</name>
    <dbReference type="NCBI Taxonomy" id="51031"/>
    <lineage>
        <taxon>Eukaryota</taxon>
        <taxon>Metazoa</taxon>
        <taxon>Ecdysozoa</taxon>
        <taxon>Nematoda</taxon>
        <taxon>Chromadorea</taxon>
        <taxon>Rhabditida</taxon>
        <taxon>Rhabditina</taxon>
        <taxon>Rhabditomorpha</taxon>
        <taxon>Strongyloidea</taxon>
        <taxon>Ancylostomatidae</taxon>
        <taxon>Bunostominae</taxon>
        <taxon>Necator</taxon>
    </lineage>
</organism>
<keyword evidence="2" id="KW-1185">Reference proteome</keyword>
<reference evidence="1 2" key="1">
    <citation type="submission" date="2023-08" db="EMBL/GenBank/DDBJ databases">
        <title>A Necator americanus chromosomal reference genome.</title>
        <authorList>
            <person name="Ilik V."/>
            <person name="Petrzelkova K.J."/>
            <person name="Pardy F."/>
            <person name="Fuh T."/>
            <person name="Niatou-Singa F.S."/>
            <person name="Gouil Q."/>
            <person name="Baker L."/>
            <person name="Ritchie M.E."/>
            <person name="Jex A.R."/>
            <person name="Gazzola D."/>
            <person name="Li H."/>
            <person name="Toshio Fujiwara R."/>
            <person name="Zhan B."/>
            <person name="Aroian R.V."/>
            <person name="Pafco B."/>
            <person name="Schwarz E.M."/>
        </authorList>
    </citation>
    <scope>NUCLEOTIDE SEQUENCE [LARGE SCALE GENOMIC DNA]</scope>
    <source>
        <strain evidence="1 2">Aroian</strain>
        <tissue evidence="1">Whole animal</tissue>
    </source>
</reference>
<evidence type="ECO:0000313" key="1">
    <source>
        <dbReference type="EMBL" id="KAK6740695.1"/>
    </source>
</evidence>
<accession>A0ABR1CRK2</accession>
<proteinExistence type="predicted"/>
<dbReference type="Proteomes" id="UP001303046">
    <property type="component" value="Unassembled WGS sequence"/>
</dbReference>
<evidence type="ECO:0000313" key="2">
    <source>
        <dbReference type="Proteomes" id="UP001303046"/>
    </source>
</evidence>